<feature type="chain" id="PRO_5017994667" description="LysM domain-containing protein" evidence="1">
    <location>
        <begin position="20"/>
        <end position="96"/>
    </location>
</feature>
<dbReference type="EMBL" id="REGN01005269">
    <property type="protein sequence ID" value="RNA14052.1"/>
    <property type="molecule type" value="Genomic_DNA"/>
</dbReference>
<dbReference type="SUPFAM" id="SSF54106">
    <property type="entry name" value="LysM domain"/>
    <property type="match status" value="1"/>
</dbReference>
<dbReference type="PROSITE" id="PS51782">
    <property type="entry name" value="LYSM"/>
    <property type="match status" value="1"/>
</dbReference>
<gene>
    <name evidence="3" type="ORF">BpHYR1_048935</name>
</gene>
<sequence>MEILIFALGMLLSHQPVHSRLFIPGITNYFACDKVHTVQESDTCWSVALTYRMPVQLVKWKNDITNCRQLKPGMKLCVKYKLTTSYFIFEKSVFLF</sequence>
<feature type="domain" description="LysM" evidence="2">
    <location>
        <begin position="34"/>
        <end position="78"/>
    </location>
</feature>
<dbReference type="Proteomes" id="UP000276133">
    <property type="component" value="Unassembled WGS sequence"/>
</dbReference>
<name>A0A3M7QRV3_BRAPC</name>
<keyword evidence="4" id="KW-1185">Reference proteome</keyword>
<proteinExistence type="predicted"/>
<dbReference type="SMART" id="SM00257">
    <property type="entry name" value="LysM"/>
    <property type="match status" value="1"/>
</dbReference>
<evidence type="ECO:0000313" key="3">
    <source>
        <dbReference type="EMBL" id="RNA14052.1"/>
    </source>
</evidence>
<feature type="signal peptide" evidence="1">
    <location>
        <begin position="1"/>
        <end position="19"/>
    </location>
</feature>
<accession>A0A3M7QRV3</accession>
<dbReference type="CDD" id="cd00118">
    <property type="entry name" value="LysM"/>
    <property type="match status" value="1"/>
</dbReference>
<reference evidence="3 4" key="1">
    <citation type="journal article" date="2018" name="Sci. Rep.">
        <title>Genomic signatures of local adaptation to the degree of environmental predictability in rotifers.</title>
        <authorList>
            <person name="Franch-Gras L."/>
            <person name="Hahn C."/>
            <person name="Garcia-Roger E.M."/>
            <person name="Carmona M.J."/>
            <person name="Serra M."/>
            <person name="Gomez A."/>
        </authorList>
    </citation>
    <scope>NUCLEOTIDE SEQUENCE [LARGE SCALE GENOMIC DNA]</scope>
    <source>
        <strain evidence="3">HYR1</strain>
    </source>
</reference>
<keyword evidence="1" id="KW-0732">Signal</keyword>
<evidence type="ECO:0000256" key="1">
    <source>
        <dbReference type="SAM" id="SignalP"/>
    </source>
</evidence>
<dbReference type="Gene3D" id="3.10.350.10">
    <property type="entry name" value="LysM domain"/>
    <property type="match status" value="1"/>
</dbReference>
<dbReference type="InterPro" id="IPR036779">
    <property type="entry name" value="LysM_dom_sf"/>
</dbReference>
<organism evidence="3 4">
    <name type="scientific">Brachionus plicatilis</name>
    <name type="common">Marine rotifer</name>
    <name type="synonym">Brachionus muelleri</name>
    <dbReference type="NCBI Taxonomy" id="10195"/>
    <lineage>
        <taxon>Eukaryota</taxon>
        <taxon>Metazoa</taxon>
        <taxon>Spiralia</taxon>
        <taxon>Gnathifera</taxon>
        <taxon>Rotifera</taxon>
        <taxon>Eurotatoria</taxon>
        <taxon>Monogononta</taxon>
        <taxon>Pseudotrocha</taxon>
        <taxon>Ploima</taxon>
        <taxon>Brachionidae</taxon>
        <taxon>Brachionus</taxon>
    </lineage>
</organism>
<dbReference type="Pfam" id="PF01476">
    <property type="entry name" value="LysM"/>
    <property type="match status" value="1"/>
</dbReference>
<dbReference type="InterPro" id="IPR018392">
    <property type="entry name" value="LysM"/>
</dbReference>
<protein>
    <recommendedName>
        <fullName evidence="2">LysM domain-containing protein</fullName>
    </recommendedName>
</protein>
<comment type="caution">
    <text evidence="3">The sequence shown here is derived from an EMBL/GenBank/DDBJ whole genome shotgun (WGS) entry which is preliminary data.</text>
</comment>
<dbReference type="OrthoDB" id="10385663at2759"/>
<evidence type="ECO:0000313" key="4">
    <source>
        <dbReference type="Proteomes" id="UP000276133"/>
    </source>
</evidence>
<dbReference type="AlphaFoldDB" id="A0A3M7QRV3"/>
<evidence type="ECO:0000259" key="2">
    <source>
        <dbReference type="PROSITE" id="PS51782"/>
    </source>
</evidence>